<dbReference type="InterPro" id="IPR016073">
    <property type="entry name" value="Skp1_comp_POZ"/>
</dbReference>
<dbReference type="GO" id="GO:0097602">
    <property type="term" value="F:cullin family protein binding"/>
    <property type="evidence" value="ECO:0000318"/>
    <property type="project" value="GO_Central"/>
</dbReference>
<organism evidence="7 8">
    <name type="scientific">Setaria italica</name>
    <name type="common">Foxtail millet</name>
    <name type="synonym">Panicum italicum</name>
    <dbReference type="NCBI Taxonomy" id="4555"/>
    <lineage>
        <taxon>Eukaryota</taxon>
        <taxon>Viridiplantae</taxon>
        <taxon>Streptophyta</taxon>
        <taxon>Embryophyta</taxon>
        <taxon>Tracheophyta</taxon>
        <taxon>Spermatophyta</taxon>
        <taxon>Magnoliopsida</taxon>
        <taxon>Liliopsida</taxon>
        <taxon>Poales</taxon>
        <taxon>Poaceae</taxon>
        <taxon>PACMAD clade</taxon>
        <taxon>Panicoideae</taxon>
        <taxon>Panicodae</taxon>
        <taxon>Paniceae</taxon>
        <taxon>Cenchrinae</taxon>
        <taxon>Setaria</taxon>
    </lineage>
</organism>
<dbReference type="Proteomes" id="UP000004995">
    <property type="component" value="Unassembled WGS sequence"/>
</dbReference>
<accession>K4A0K7</accession>
<keyword evidence="8" id="KW-1185">Reference proteome</keyword>
<evidence type="ECO:0000259" key="6">
    <source>
        <dbReference type="Pfam" id="PF03931"/>
    </source>
</evidence>
<evidence type="ECO:0000259" key="5">
    <source>
        <dbReference type="Pfam" id="PF01466"/>
    </source>
</evidence>
<dbReference type="GO" id="GO:0005634">
    <property type="term" value="C:nucleus"/>
    <property type="evidence" value="ECO:0000318"/>
    <property type="project" value="GO_Central"/>
</dbReference>
<feature type="region of interest" description="Disordered" evidence="4">
    <location>
        <begin position="1"/>
        <end position="116"/>
    </location>
</feature>
<feature type="domain" description="SKP1 component dimerisation" evidence="5">
    <location>
        <begin position="257"/>
        <end position="304"/>
    </location>
</feature>
<sequence>MAAEQGEKAAEKGAAAAEKGEKGATAADAEKGVVAEGKGVTAVEKGDKGKGKKRETAAGEKGATAEWGRKGNGVTVSGEEKAATVEEKGPDPRRERCRRRSTRREKGAAVDKEQGDAAAASEAAGEKATFFFSATAPAGKTITLVSSEGKPFKVSEEAVRLSTDLADMVDNGCAGGNIPLSNVTSRALATVIKYCDKHAAAAAMADSDHGAAEGSSSSVNAAASETTLAEGDRKLVDKLTMGALLDLLLAANFLDIKGLLGAASDKVADMIKSKTPAQVRTIFGIANDFTPEEEAEIRKESPWAYEDEEP</sequence>
<reference evidence="7" key="2">
    <citation type="submission" date="2018-08" db="UniProtKB">
        <authorList>
            <consortium name="EnsemblPlants"/>
        </authorList>
    </citation>
    <scope>IDENTIFICATION</scope>
    <source>
        <strain evidence="7">Yugu1</strain>
    </source>
</reference>
<evidence type="ECO:0000256" key="2">
    <source>
        <dbReference type="ARBA" id="ARBA00009993"/>
    </source>
</evidence>
<dbReference type="Gramene" id="KQL26749">
    <property type="protein sequence ID" value="KQL26749"/>
    <property type="gene ID" value="SETIT_032396mg"/>
</dbReference>
<dbReference type="EMBL" id="AGNK02001344">
    <property type="status" value="NOT_ANNOTATED_CDS"/>
    <property type="molecule type" value="Genomic_DNA"/>
</dbReference>
<comment type="pathway">
    <text evidence="1">Protein modification; protein ubiquitination.</text>
</comment>
<dbReference type="InterPro" id="IPR016897">
    <property type="entry name" value="SKP1"/>
</dbReference>
<dbReference type="InterPro" id="IPR001232">
    <property type="entry name" value="SKP1-like"/>
</dbReference>
<name>K4A0K7_SETIT</name>
<evidence type="ECO:0000256" key="3">
    <source>
        <dbReference type="ARBA" id="ARBA00022786"/>
    </source>
</evidence>
<dbReference type="OMA" id="MINCKTP"/>
<dbReference type="UniPathway" id="UPA00143"/>
<dbReference type="Gene3D" id="3.30.710.10">
    <property type="entry name" value="Potassium Channel Kv1.1, Chain A"/>
    <property type="match status" value="1"/>
</dbReference>
<dbReference type="GO" id="GO:0005737">
    <property type="term" value="C:cytoplasm"/>
    <property type="evidence" value="ECO:0000318"/>
    <property type="project" value="GO_Central"/>
</dbReference>
<dbReference type="PANTHER" id="PTHR11165">
    <property type="entry name" value="SKP1"/>
    <property type="match status" value="1"/>
</dbReference>
<dbReference type="AlphaFoldDB" id="K4A0K7"/>
<dbReference type="InterPro" id="IPR016072">
    <property type="entry name" value="Skp1_comp_dimer"/>
</dbReference>
<feature type="domain" description="SKP1 component POZ" evidence="6">
    <location>
        <begin position="140"/>
        <end position="199"/>
    </location>
</feature>
<feature type="compositionally biased region" description="Basic and acidic residues" evidence="4">
    <location>
        <begin position="104"/>
        <end position="115"/>
    </location>
</feature>
<evidence type="ECO:0008006" key="9">
    <source>
        <dbReference type="Google" id="ProtNLM"/>
    </source>
</evidence>
<evidence type="ECO:0000256" key="4">
    <source>
        <dbReference type="SAM" id="MobiDB-lite"/>
    </source>
</evidence>
<dbReference type="STRING" id="4555.K4A0K7"/>
<dbReference type="InterPro" id="IPR036296">
    <property type="entry name" value="SKP1-like_dim_sf"/>
</dbReference>
<dbReference type="GO" id="GO:0031146">
    <property type="term" value="P:SCF-dependent proteasomal ubiquitin-dependent protein catabolic process"/>
    <property type="evidence" value="ECO:0000318"/>
    <property type="project" value="GO_Central"/>
</dbReference>
<dbReference type="GO" id="GO:0016567">
    <property type="term" value="P:protein ubiquitination"/>
    <property type="evidence" value="ECO:0007669"/>
    <property type="project" value="UniProtKB-UniPathway"/>
</dbReference>
<feature type="compositionally biased region" description="Basic and acidic residues" evidence="4">
    <location>
        <begin position="18"/>
        <end position="33"/>
    </location>
</feature>
<comment type="similarity">
    <text evidence="2">Belongs to the SKP1 family.</text>
</comment>
<reference evidence="8" key="1">
    <citation type="journal article" date="2012" name="Nat. Biotechnol.">
        <title>Reference genome sequence of the model plant Setaria.</title>
        <authorList>
            <person name="Bennetzen J.L."/>
            <person name="Schmutz J."/>
            <person name="Wang H."/>
            <person name="Percifield R."/>
            <person name="Hawkins J."/>
            <person name="Pontaroli A.C."/>
            <person name="Estep M."/>
            <person name="Feng L."/>
            <person name="Vaughn J.N."/>
            <person name="Grimwood J."/>
            <person name="Jenkins J."/>
            <person name="Barry K."/>
            <person name="Lindquist E."/>
            <person name="Hellsten U."/>
            <person name="Deshpande S."/>
            <person name="Wang X."/>
            <person name="Wu X."/>
            <person name="Mitros T."/>
            <person name="Triplett J."/>
            <person name="Yang X."/>
            <person name="Ye C.Y."/>
            <person name="Mauro-Herrera M."/>
            <person name="Wang L."/>
            <person name="Li P."/>
            <person name="Sharma M."/>
            <person name="Sharma R."/>
            <person name="Ronald P.C."/>
            <person name="Panaud O."/>
            <person name="Kellogg E.A."/>
            <person name="Brutnell T.P."/>
            <person name="Doust A.N."/>
            <person name="Tuskan G.A."/>
            <person name="Rokhsar D."/>
            <person name="Devos K.M."/>
        </authorList>
    </citation>
    <scope>NUCLEOTIDE SEQUENCE [LARGE SCALE GENOMIC DNA]</scope>
    <source>
        <strain evidence="8">cv. Yugu1</strain>
    </source>
</reference>
<feature type="compositionally biased region" description="Basic and acidic residues" evidence="4">
    <location>
        <begin position="44"/>
        <end position="58"/>
    </location>
</feature>
<dbReference type="InParanoid" id="K4A0K7"/>
<dbReference type="SUPFAM" id="SSF81382">
    <property type="entry name" value="Skp1 dimerisation domain-like"/>
    <property type="match status" value="1"/>
</dbReference>
<feature type="compositionally biased region" description="Basic and acidic residues" evidence="4">
    <location>
        <begin position="1"/>
        <end position="11"/>
    </location>
</feature>
<evidence type="ECO:0000256" key="1">
    <source>
        <dbReference type="ARBA" id="ARBA00004906"/>
    </source>
</evidence>
<dbReference type="Pfam" id="PF03931">
    <property type="entry name" value="Skp1_POZ"/>
    <property type="match status" value="1"/>
</dbReference>
<dbReference type="HOGENOM" id="CLU_059252_6_1_1"/>
<keyword evidence="3" id="KW-0833">Ubl conjugation pathway</keyword>
<dbReference type="eggNOG" id="KOG1724">
    <property type="taxonomic scope" value="Eukaryota"/>
</dbReference>
<dbReference type="Pfam" id="PF01466">
    <property type="entry name" value="Skp1"/>
    <property type="match status" value="1"/>
</dbReference>
<dbReference type="GO" id="GO:0009867">
    <property type="term" value="P:jasmonic acid mediated signaling pathway"/>
    <property type="evidence" value="ECO:0007669"/>
    <property type="project" value="UniProtKB-ARBA"/>
</dbReference>
<dbReference type="SUPFAM" id="SSF54695">
    <property type="entry name" value="POZ domain"/>
    <property type="match status" value="1"/>
</dbReference>
<protein>
    <recommendedName>
        <fullName evidence="9">SKP1-like protein</fullName>
    </recommendedName>
</protein>
<evidence type="ECO:0000313" key="7">
    <source>
        <dbReference type="EnsemblPlants" id="KQL26749"/>
    </source>
</evidence>
<dbReference type="EnsemblPlants" id="KQL26749">
    <property type="protein sequence ID" value="KQL26749"/>
    <property type="gene ID" value="SETIT_032396mg"/>
</dbReference>
<dbReference type="SMART" id="SM00512">
    <property type="entry name" value="Skp1"/>
    <property type="match status" value="1"/>
</dbReference>
<dbReference type="InterPro" id="IPR011333">
    <property type="entry name" value="SKP1/BTB/POZ_sf"/>
</dbReference>
<evidence type="ECO:0000313" key="8">
    <source>
        <dbReference type="Proteomes" id="UP000004995"/>
    </source>
</evidence>
<proteinExistence type="inferred from homology"/>
<feature type="compositionally biased region" description="Basic and acidic residues" evidence="4">
    <location>
        <begin position="78"/>
        <end position="94"/>
    </location>
</feature>